<keyword evidence="2" id="KW-0805">Transcription regulation</keyword>
<evidence type="ECO:0000256" key="1">
    <source>
        <dbReference type="ARBA" id="ARBA00007788"/>
    </source>
</evidence>
<dbReference type="InterPro" id="IPR013325">
    <property type="entry name" value="RNA_pol_sigma_r2"/>
</dbReference>
<dbReference type="InterPro" id="IPR013324">
    <property type="entry name" value="RNA_pol_sigma_r3/r4-like"/>
</dbReference>
<dbReference type="AlphaFoldDB" id="A0AAD7LIL3"/>
<feature type="coiled-coil region" evidence="6">
    <location>
        <begin position="264"/>
        <end position="291"/>
    </location>
</feature>
<dbReference type="GO" id="GO:0003677">
    <property type="term" value="F:DNA binding"/>
    <property type="evidence" value="ECO:0007669"/>
    <property type="project" value="UniProtKB-KW"/>
</dbReference>
<feature type="domain" description="RNA polymerase sigma-70" evidence="7">
    <location>
        <begin position="519"/>
        <end position="545"/>
    </location>
</feature>
<dbReference type="KEGG" id="qsa:O6P43_019506"/>
<dbReference type="PROSITE" id="PS00716">
    <property type="entry name" value="SIGMA70_2"/>
    <property type="match status" value="1"/>
</dbReference>
<reference evidence="8" key="1">
    <citation type="journal article" date="2023" name="Science">
        <title>Elucidation of the pathway for biosynthesis of saponin adjuvants from the soapbark tree.</title>
        <authorList>
            <person name="Reed J."/>
            <person name="Orme A."/>
            <person name="El-Demerdash A."/>
            <person name="Owen C."/>
            <person name="Martin L.B.B."/>
            <person name="Misra R.C."/>
            <person name="Kikuchi S."/>
            <person name="Rejzek M."/>
            <person name="Martin A.C."/>
            <person name="Harkess A."/>
            <person name="Leebens-Mack J."/>
            <person name="Louveau T."/>
            <person name="Stephenson M.J."/>
            <person name="Osbourn A."/>
        </authorList>
    </citation>
    <scope>NUCLEOTIDE SEQUENCE</scope>
    <source>
        <strain evidence="8">S10</strain>
    </source>
</reference>
<keyword evidence="4" id="KW-0238">DNA-binding</keyword>
<dbReference type="Pfam" id="PF04542">
    <property type="entry name" value="Sigma70_r2"/>
    <property type="match status" value="1"/>
</dbReference>
<evidence type="ECO:0000256" key="3">
    <source>
        <dbReference type="ARBA" id="ARBA00023082"/>
    </source>
</evidence>
<evidence type="ECO:0000256" key="5">
    <source>
        <dbReference type="ARBA" id="ARBA00023163"/>
    </source>
</evidence>
<dbReference type="PRINTS" id="PR00046">
    <property type="entry name" value="SIGMA70FCT"/>
</dbReference>
<sequence length="560" mass="63798">MGLGFRLNLRCEIPIRCSHSFTISPFRPPSSPVRGREVFFNPARLSLLSTLCEEGEISQKDPLRAYTSSTAVQTLDNDLSEIEEMKMNFRKRSRNGLPEMADGTRMSFEEGSSTSFTSLQPFKASHFRLLMENLGVLEGTFADSEAIGLEKDILMQLGKLGALHLFSTCLSRSLKSSNIFEYSSAHPENIGEHKTNWRMGDHLPKVIIRSGKNERKKFRRERAVNANEVPSQSLLSENTREGLLPFPASSVKRISNSKNRRLMVAKNEAEMSKAIKELEKLQSIKEAMEKDTKQVVSLSCWAEACGVDEKVLQQHLYFGWYCRDELIRSTRSLVLYLARNYRGTGIALEDLLQAGYMGVLKGAERFDHTRGYKFSTYVQYWIRKSMSRMVARHARGILVPCSLSRAINQIQKARKSFHGTSIKYPDDNEIAKITGLSLHKIRSASKCLRVVCSIDQKVGDCLAVKYMELTPDTSIKSPEEAVIKQHMRKDINDLLKGLDSRERQILILRFGLKGYQSKSLEDIGKLFQVSKEWIRRIEKKALSKLQNEEIRANLSYYLDP</sequence>
<evidence type="ECO:0000259" key="7">
    <source>
        <dbReference type="PROSITE" id="PS00716"/>
    </source>
</evidence>
<dbReference type="InterPro" id="IPR014284">
    <property type="entry name" value="RNA_pol_sigma-70_dom"/>
</dbReference>
<gene>
    <name evidence="8" type="ORF">O6P43_019506</name>
</gene>
<dbReference type="NCBIfam" id="TIGR02937">
    <property type="entry name" value="sigma70-ECF"/>
    <property type="match status" value="1"/>
</dbReference>
<dbReference type="EMBL" id="JARAOO010000008">
    <property type="protein sequence ID" value="KAJ7958850.1"/>
    <property type="molecule type" value="Genomic_DNA"/>
</dbReference>
<protein>
    <submittedName>
        <fullName evidence="8">RNA polymerase sigma factor</fullName>
    </submittedName>
</protein>
<accession>A0AAD7LIL3</accession>
<dbReference type="CDD" id="cd06171">
    <property type="entry name" value="Sigma70_r4"/>
    <property type="match status" value="1"/>
</dbReference>
<dbReference type="GO" id="GO:0071482">
    <property type="term" value="P:cellular response to light stimulus"/>
    <property type="evidence" value="ECO:0007669"/>
    <property type="project" value="UniProtKB-ARBA"/>
</dbReference>
<keyword evidence="5" id="KW-0804">Transcription</keyword>
<organism evidence="8 9">
    <name type="scientific">Quillaja saponaria</name>
    <name type="common">Soap bark tree</name>
    <dbReference type="NCBI Taxonomy" id="32244"/>
    <lineage>
        <taxon>Eukaryota</taxon>
        <taxon>Viridiplantae</taxon>
        <taxon>Streptophyta</taxon>
        <taxon>Embryophyta</taxon>
        <taxon>Tracheophyta</taxon>
        <taxon>Spermatophyta</taxon>
        <taxon>Magnoliopsida</taxon>
        <taxon>eudicotyledons</taxon>
        <taxon>Gunneridae</taxon>
        <taxon>Pentapetalae</taxon>
        <taxon>rosids</taxon>
        <taxon>fabids</taxon>
        <taxon>Fabales</taxon>
        <taxon>Quillajaceae</taxon>
        <taxon>Quillaja</taxon>
    </lineage>
</organism>
<evidence type="ECO:0000256" key="2">
    <source>
        <dbReference type="ARBA" id="ARBA00023015"/>
    </source>
</evidence>
<evidence type="ECO:0000313" key="8">
    <source>
        <dbReference type="EMBL" id="KAJ7958850.1"/>
    </source>
</evidence>
<dbReference type="InterPro" id="IPR036388">
    <property type="entry name" value="WH-like_DNA-bd_sf"/>
</dbReference>
<keyword evidence="9" id="KW-1185">Reference proteome</keyword>
<dbReference type="InterPro" id="IPR007627">
    <property type="entry name" value="RNA_pol_sigma70_r2"/>
</dbReference>
<comment type="caution">
    <text evidence="8">The sequence shown here is derived from an EMBL/GenBank/DDBJ whole genome shotgun (WGS) entry which is preliminary data.</text>
</comment>
<dbReference type="InterPro" id="IPR007624">
    <property type="entry name" value="RNA_pol_sigma70_r3"/>
</dbReference>
<name>A0AAD7LIL3_QUISA</name>
<dbReference type="Gene3D" id="1.20.120.1810">
    <property type="match status" value="1"/>
</dbReference>
<keyword evidence="6" id="KW-0175">Coiled coil</keyword>
<dbReference type="Proteomes" id="UP001163823">
    <property type="component" value="Chromosome 8"/>
</dbReference>
<evidence type="ECO:0000256" key="4">
    <source>
        <dbReference type="ARBA" id="ARBA00023125"/>
    </source>
</evidence>
<dbReference type="GO" id="GO:0006352">
    <property type="term" value="P:DNA-templated transcription initiation"/>
    <property type="evidence" value="ECO:0007669"/>
    <property type="project" value="InterPro"/>
</dbReference>
<dbReference type="GO" id="GO:0016987">
    <property type="term" value="F:sigma factor activity"/>
    <property type="evidence" value="ECO:0007669"/>
    <property type="project" value="UniProtKB-KW"/>
</dbReference>
<proteinExistence type="inferred from homology"/>
<comment type="similarity">
    <text evidence="1">Belongs to the sigma-70 factor family.</text>
</comment>
<evidence type="ECO:0000256" key="6">
    <source>
        <dbReference type="SAM" id="Coils"/>
    </source>
</evidence>
<evidence type="ECO:0000313" key="9">
    <source>
        <dbReference type="Proteomes" id="UP001163823"/>
    </source>
</evidence>
<dbReference type="Pfam" id="PF04539">
    <property type="entry name" value="Sigma70_r3"/>
    <property type="match status" value="1"/>
</dbReference>
<dbReference type="SUPFAM" id="SSF88659">
    <property type="entry name" value="Sigma3 and sigma4 domains of RNA polymerase sigma factors"/>
    <property type="match status" value="2"/>
</dbReference>
<dbReference type="InterPro" id="IPR050239">
    <property type="entry name" value="Sigma-70_RNA_pol_init_factors"/>
</dbReference>
<dbReference type="PANTHER" id="PTHR30603:SF13">
    <property type="entry name" value="RNA POLYMERASE SIGMA FACTOR SIGC"/>
    <property type="match status" value="1"/>
</dbReference>
<keyword evidence="3" id="KW-0731">Sigma factor</keyword>
<dbReference type="InterPro" id="IPR007630">
    <property type="entry name" value="RNA_pol_sigma70_r4"/>
</dbReference>
<dbReference type="PANTHER" id="PTHR30603">
    <property type="entry name" value="RNA POLYMERASE SIGMA FACTOR RPO"/>
    <property type="match status" value="1"/>
</dbReference>
<dbReference type="SUPFAM" id="SSF88946">
    <property type="entry name" value="Sigma2 domain of RNA polymerase sigma factors"/>
    <property type="match status" value="1"/>
</dbReference>
<dbReference type="Gene3D" id="1.10.10.10">
    <property type="entry name" value="Winged helix-like DNA-binding domain superfamily/Winged helix DNA-binding domain"/>
    <property type="match status" value="2"/>
</dbReference>
<dbReference type="InterPro" id="IPR000943">
    <property type="entry name" value="RNA_pol_sigma70"/>
</dbReference>
<dbReference type="Pfam" id="PF04545">
    <property type="entry name" value="Sigma70_r4"/>
    <property type="match status" value="1"/>
</dbReference>